<dbReference type="PROSITE" id="PS00189">
    <property type="entry name" value="LIPOYL"/>
    <property type="match status" value="1"/>
</dbReference>
<dbReference type="Gene3D" id="4.10.320.10">
    <property type="entry name" value="E3-binding domain"/>
    <property type="match status" value="1"/>
</dbReference>
<evidence type="ECO:0000313" key="12">
    <source>
        <dbReference type="Proteomes" id="UP000257127"/>
    </source>
</evidence>
<dbReference type="Gene3D" id="3.30.559.10">
    <property type="entry name" value="Chloramphenicol acetyltransferase-like domain"/>
    <property type="match status" value="1"/>
</dbReference>
<dbReference type="EC" id="2.3.1.-" evidence="7"/>
<dbReference type="GO" id="GO:0016407">
    <property type="term" value="F:acetyltransferase activity"/>
    <property type="evidence" value="ECO:0007669"/>
    <property type="project" value="TreeGrafter"/>
</dbReference>
<comment type="subunit">
    <text evidence="3">Forms a 24-polypeptide structural core with octahedral symmetry.</text>
</comment>
<sequence length="438" mass="47387">MSQVEIRLPKMGESVTEATITNWLKGVGDTIEMDEPLVEVATDKVDNELPSEVSGTVAKIFFEVDDVAQVGDVIALISTDGEVAETEDKKEVEVAAEKVEQDIQEVVETVNGGELDKNGPSGKFYSPLVRSIADKEGVSMDELESISGTGQGGRVTKKDILDYIENGGSKNTSAPQAAPAKAPSAPQAAAPQAPKPASVPAMEGDEIIEMDRMRKLISEHMVRSKQTSPHVTSFVEADVTNIWNWRNKIKGDFKAREGENFTFTPVFIEAVAKAIKDFPLINISVEGDKIIKRKDINIGMAAALPSGNLIVPVIKQADRLNLYGLAKKVNELANKARANKLSSDDIQGGTYTLTNVGTFGNVMGTPIINQPQVAILATGAIRKIPAVIETPDGDFIGIRYKMFLSHSYDHRVVDGALGGMFVKRVAEYLESFDPETQL</sequence>
<evidence type="ECO:0000256" key="1">
    <source>
        <dbReference type="ARBA" id="ARBA00001938"/>
    </source>
</evidence>
<evidence type="ECO:0000256" key="8">
    <source>
        <dbReference type="SAM" id="MobiDB-lite"/>
    </source>
</evidence>
<dbReference type="RefSeq" id="WP_116881294.1">
    <property type="nucleotide sequence ID" value="NZ_QURB01000006.1"/>
</dbReference>
<proteinExistence type="inferred from homology"/>
<evidence type="ECO:0000259" key="9">
    <source>
        <dbReference type="PROSITE" id="PS50968"/>
    </source>
</evidence>
<reference evidence="11 12" key="1">
    <citation type="submission" date="2018-08" db="EMBL/GenBank/DDBJ databases">
        <title>The draft genome squence of Brumimicrobium sp. N62.</title>
        <authorList>
            <person name="Du Z.-J."/>
            <person name="Luo H.-R."/>
        </authorList>
    </citation>
    <scope>NUCLEOTIDE SEQUENCE [LARGE SCALE GENOMIC DNA]</scope>
    <source>
        <strain evidence="11 12">N62</strain>
    </source>
</reference>
<dbReference type="PROSITE" id="PS51826">
    <property type="entry name" value="PSBD"/>
    <property type="match status" value="1"/>
</dbReference>
<dbReference type="InterPro" id="IPR003016">
    <property type="entry name" value="2-oxoA_DH_lipoyl-BS"/>
</dbReference>
<dbReference type="InterPro" id="IPR001078">
    <property type="entry name" value="2-oxoacid_DH_actylTfrase"/>
</dbReference>
<evidence type="ECO:0000256" key="4">
    <source>
        <dbReference type="ARBA" id="ARBA00022679"/>
    </source>
</evidence>
<comment type="caution">
    <text evidence="11">The sequence shown here is derived from an EMBL/GenBank/DDBJ whole genome shotgun (WGS) entry which is preliminary data.</text>
</comment>
<evidence type="ECO:0000313" key="11">
    <source>
        <dbReference type="EMBL" id="RFC54013.1"/>
    </source>
</evidence>
<dbReference type="InterPro" id="IPR036625">
    <property type="entry name" value="E3-bd_dom_sf"/>
</dbReference>
<name>A0A3E1EX00_9FLAO</name>
<feature type="domain" description="Peripheral subunit-binding (PSBD)" evidence="10">
    <location>
        <begin position="124"/>
        <end position="164"/>
    </location>
</feature>
<keyword evidence="5 7" id="KW-0450">Lipoyl</keyword>
<dbReference type="InterPro" id="IPR023213">
    <property type="entry name" value="CAT-like_dom_sf"/>
</dbReference>
<dbReference type="Pfam" id="PF02817">
    <property type="entry name" value="E3_binding"/>
    <property type="match status" value="1"/>
</dbReference>
<dbReference type="EMBL" id="QURB01000006">
    <property type="protein sequence ID" value="RFC54013.1"/>
    <property type="molecule type" value="Genomic_DNA"/>
</dbReference>
<dbReference type="InterPro" id="IPR011053">
    <property type="entry name" value="Single_hybrid_motif"/>
</dbReference>
<accession>A0A3E1EX00</accession>
<dbReference type="PROSITE" id="PS50968">
    <property type="entry name" value="BIOTINYL_LIPOYL"/>
    <property type="match status" value="1"/>
</dbReference>
<feature type="domain" description="Lipoyl-binding" evidence="9">
    <location>
        <begin position="3"/>
        <end position="78"/>
    </location>
</feature>
<gene>
    <name evidence="11" type="ORF">DXU93_10765</name>
</gene>
<feature type="compositionally biased region" description="Low complexity" evidence="8">
    <location>
        <begin position="173"/>
        <end position="201"/>
    </location>
</feature>
<dbReference type="Proteomes" id="UP000257127">
    <property type="component" value="Unassembled WGS sequence"/>
</dbReference>
<evidence type="ECO:0000256" key="5">
    <source>
        <dbReference type="ARBA" id="ARBA00022823"/>
    </source>
</evidence>
<evidence type="ECO:0000256" key="3">
    <source>
        <dbReference type="ARBA" id="ARBA00011484"/>
    </source>
</evidence>
<dbReference type="OrthoDB" id="9805770at2"/>
<evidence type="ECO:0000256" key="6">
    <source>
        <dbReference type="ARBA" id="ARBA00023315"/>
    </source>
</evidence>
<dbReference type="CDD" id="cd06849">
    <property type="entry name" value="lipoyl_domain"/>
    <property type="match status" value="1"/>
</dbReference>
<comment type="similarity">
    <text evidence="2 7">Belongs to the 2-oxoacid dehydrogenase family.</text>
</comment>
<keyword evidence="12" id="KW-1185">Reference proteome</keyword>
<dbReference type="SUPFAM" id="SSF47005">
    <property type="entry name" value="Peripheral subunit-binding domain of 2-oxo acid dehydrogenase complex"/>
    <property type="match status" value="1"/>
</dbReference>
<dbReference type="FunFam" id="3.30.559.10:FF:000007">
    <property type="entry name" value="Dihydrolipoamide acetyltransferase component of pyruvate dehydrogenase complex"/>
    <property type="match status" value="1"/>
</dbReference>
<feature type="region of interest" description="Disordered" evidence="8">
    <location>
        <begin position="166"/>
        <end position="202"/>
    </location>
</feature>
<dbReference type="Pfam" id="PF00198">
    <property type="entry name" value="2-oxoacid_dh"/>
    <property type="match status" value="1"/>
</dbReference>
<dbReference type="GO" id="GO:0031405">
    <property type="term" value="F:lipoic acid binding"/>
    <property type="evidence" value="ECO:0007669"/>
    <property type="project" value="TreeGrafter"/>
</dbReference>
<dbReference type="PANTHER" id="PTHR43178">
    <property type="entry name" value="DIHYDROLIPOAMIDE ACETYLTRANSFERASE COMPONENT OF PYRUVATE DEHYDROGENASE COMPLEX"/>
    <property type="match status" value="1"/>
</dbReference>
<dbReference type="Gene3D" id="2.40.50.100">
    <property type="match status" value="1"/>
</dbReference>
<dbReference type="InterPro" id="IPR000089">
    <property type="entry name" value="Biotin_lipoyl"/>
</dbReference>
<keyword evidence="4 7" id="KW-0808">Transferase</keyword>
<comment type="cofactor">
    <cofactor evidence="1 7">
        <name>(R)-lipoate</name>
        <dbReference type="ChEBI" id="CHEBI:83088"/>
    </cofactor>
</comment>
<dbReference type="SUPFAM" id="SSF52777">
    <property type="entry name" value="CoA-dependent acyltransferases"/>
    <property type="match status" value="1"/>
</dbReference>
<evidence type="ECO:0000259" key="10">
    <source>
        <dbReference type="PROSITE" id="PS51826"/>
    </source>
</evidence>
<organism evidence="11 12">
    <name type="scientific">Brumimicrobium aurantiacum</name>
    <dbReference type="NCBI Taxonomy" id="1737063"/>
    <lineage>
        <taxon>Bacteria</taxon>
        <taxon>Pseudomonadati</taxon>
        <taxon>Bacteroidota</taxon>
        <taxon>Flavobacteriia</taxon>
        <taxon>Flavobacteriales</taxon>
        <taxon>Crocinitomicaceae</taxon>
        <taxon>Brumimicrobium</taxon>
    </lineage>
</organism>
<dbReference type="GO" id="GO:0005737">
    <property type="term" value="C:cytoplasm"/>
    <property type="evidence" value="ECO:0007669"/>
    <property type="project" value="TreeGrafter"/>
</dbReference>
<keyword evidence="6 7" id="KW-0012">Acyltransferase</keyword>
<protein>
    <recommendedName>
        <fullName evidence="7">Dihydrolipoamide acetyltransferase component of pyruvate dehydrogenase complex</fullName>
        <ecNumber evidence="7">2.3.1.-</ecNumber>
    </recommendedName>
</protein>
<dbReference type="SUPFAM" id="SSF51230">
    <property type="entry name" value="Single hybrid motif"/>
    <property type="match status" value="1"/>
</dbReference>
<dbReference type="PANTHER" id="PTHR43178:SF5">
    <property type="entry name" value="LIPOAMIDE ACYLTRANSFERASE COMPONENT OF BRANCHED-CHAIN ALPHA-KETO ACID DEHYDROGENASE COMPLEX, MITOCHONDRIAL"/>
    <property type="match status" value="1"/>
</dbReference>
<dbReference type="AlphaFoldDB" id="A0A3E1EX00"/>
<dbReference type="InterPro" id="IPR004167">
    <property type="entry name" value="PSBD"/>
</dbReference>
<dbReference type="InterPro" id="IPR050743">
    <property type="entry name" value="2-oxoacid_DH_E2_comp"/>
</dbReference>
<dbReference type="Pfam" id="PF00364">
    <property type="entry name" value="Biotin_lipoyl"/>
    <property type="match status" value="1"/>
</dbReference>
<evidence type="ECO:0000256" key="7">
    <source>
        <dbReference type="RuleBase" id="RU003423"/>
    </source>
</evidence>
<evidence type="ECO:0000256" key="2">
    <source>
        <dbReference type="ARBA" id="ARBA00007317"/>
    </source>
</evidence>